<dbReference type="EC" id="2.4.1.-" evidence="15"/>
<keyword evidence="7" id="KW-0808">Transferase</keyword>
<keyword evidence="12" id="KW-0472">Membrane</keyword>
<keyword evidence="10" id="KW-1133">Transmembrane helix</keyword>
<organism evidence="16 17">
    <name type="scientific">Panagrolaimus superbus</name>
    <dbReference type="NCBI Taxonomy" id="310955"/>
    <lineage>
        <taxon>Eukaryota</taxon>
        <taxon>Metazoa</taxon>
        <taxon>Ecdysozoa</taxon>
        <taxon>Nematoda</taxon>
        <taxon>Chromadorea</taxon>
        <taxon>Rhabditida</taxon>
        <taxon>Tylenchina</taxon>
        <taxon>Panagrolaimomorpha</taxon>
        <taxon>Panagrolaimoidea</taxon>
        <taxon>Panagrolaimidae</taxon>
        <taxon>Panagrolaimus</taxon>
    </lineage>
</organism>
<dbReference type="WBParaSite" id="PSU_v2.g13735.t1">
    <property type="protein sequence ID" value="PSU_v2.g13735.t1"/>
    <property type="gene ID" value="PSU_v2.g13735"/>
</dbReference>
<dbReference type="Pfam" id="PF01762">
    <property type="entry name" value="Galactosyl_T"/>
    <property type="match status" value="1"/>
</dbReference>
<evidence type="ECO:0000256" key="7">
    <source>
        <dbReference type="ARBA" id="ARBA00022679"/>
    </source>
</evidence>
<dbReference type="AlphaFoldDB" id="A0A914Y4N5"/>
<keyword evidence="16" id="KW-1185">Reference proteome</keyword>
<dbReference type="Proteomes" id="UP000887577">
    <property type="component" value="Unplaced"/>
</dbReference>
<keyword evidence="11 15" id="KW-0333">Golgi apparatus</keyword>
<dbReference type="GO" id="GO:0006493">
    <property type="term" value="P:protein O-linked glycosylation"/>
    <property type="evidence" value="ECO:0007669"/>
    <property type="project" value="TreeGrafter"/>
</dbReference>
<name>A0A914Y4N5_9BILA</name>
<dbReference type="InterPro" id="IPR002659">
    <property type="entry name" value="Glyco_trans_31"/>
</dbReference>
<comment type="pathway">
    <text evidence="4">Glycan metabolism; heparan sulfate biosynthesis.</text>
</comment>
<evidence type="ECO:0000256" key="2">
    <source>
        <dbReference type="ARBA" id="ARBA00004323"/>
    </source>
</evidence>
<evidence type="ECO:0000256" key="11">
    <source>
        <dbReference type="ARBA" id="ARBA00023034"/>
    </source>
</evidence>
<evidence type="ECO:0000256" key="8">
    <source>
        <dbReference type="ARBA" id="ARBA00022692"/>
    </source>
</evidence>
<evidence type="ECO:0000256" key="15">
    <source>
        <dbReference type="RuleBase" id="RU363063"/>
    </source>
</evidence>
<keyword evidence="14" id="KW-0464">Manganese</keyword>
<keyword evidence="9" id="KW-0735">Signal-anchor</keyword>
<comment type="subcellular location">
    <subcellularLocation>
        <location evidence="2 15">Golgi apparatus membrane</location>
        <topology evidence="2 15">Single-pass type II membrane protein</topology>
    </subcellularLocation>
</comment>
<keyword evidence="8" id="KW-0812">Transmembrane</keyword>
<reference evidence="17" key="1">
    <citation type="submission" date="2022-11" db="UniProtKB">
        <authorList>
            <consortium name="WormBaseParasite"/>
        </authorList>
    </citation>
    <scope>IDENTIFICATION</scope>
</reference>
<evidence type="ECO:0000256" key="1">
    <source>
        <dbReference type="ARBA" id="ARBA00001936"/>
    </source>
</evidence>
<evidence type="ECO:0000313" key="17">
    <source>
        <dbReference type="WBParaSite" id="PSU_v2.g13735.t1"/>
    </source>
</evidence>
<dbReference type="PANTHER" id="PTHR11214:SF3">
    <property type="entry name" value="BETA-1,3-GALACTOSYLTRANSFERASE 6"/>
    <property type="match status" value="1"/>
</dbReference>
<evidence type="ECO:0000256" key="5">
    <source>
        <dbReference type="ARBA" id="ARBA00008661"/>
    </source>
</evidence>
<comment type="similarity">
    <text evidence="5 15">Belongs to the glycosyltransferase 31 family.</text>
</comment>
<evidence type="ECO:0000256" key="14">
    <source>
        <dbReference type="ARBA" id="ARBA00023211"/>
    </source>
</evidence>
<dbReference type="GO" id="GO:0006024">
    <property type="term" value="P:glycosaminoglycan biosynthetic process"/>
    <property type="evidence" value="ECO:0007669"/>
    <property type="project" value="UniProtKB-ARBA"/>
</dbReference>
<evidence type="ECO:0000256" key="6">
    <source>
        <dbReference type="ARBA" id="ARBA00022676"/>
    </source>
</evidence>
<keyword evidence="13" id="KW-0325">Glycoprotein</keyword>
<evidence type="ECO:0000256" key="12">
    <source>
        <dbReference type="ARBA" id="ARBA00023136"/>
    </source>
</evidence>
<evidence type="ECO:0000256" key="4">
    <source>
        <dbReference type="ARBA" id="ARBA00005093"/>
    </source>
</evidence>
<evidence type="ECO:0000313" key="16">
    <source>
        <dbReference type="Proteomes" id="UP000887577"/>
    </source>
</evidence>
<evidence type="ECO:0000256" key="3">
    <source>
        <dbReference type="ARBA" id="ARBA00004840"/>
    </source>
</evidence>
<comment type="cofactor">
    <cofactor evidence="1">
        <name>Mn(2+)</name>
        <dbReference type="ChEBI" id="CHEBI:29035"/>
    </cofactor>
</comment>
<evidence type="ECO:0000256" key="13">
    <source>
        <dbReference type="ARBA" id="ARBA00023180"/>
    </source>
</evidence>
<sequence>MKVLLKKRTLLIALFFAFEVCIFFFGRWSISCSDTVALTQRSEHDASQNHQIQVTLPKTFLLIVIMSSPSDSDIRDTIRNTWLKLSAKGPNHFRWIFPIGTSKLDETTMSKLNLEQTQFEDLAFLSNVTESYDNLAKKTAQAIYYSTKNYDFQFLLKVDSDSFVRVGAILKSLRDIANPRLYWGFLDGRAKPFRTGKWKEIDWMLCDRYLPYQLGGGYVISHGLASFVSNNLQYLKYYVSEDVSLGVWLAGTNAKYVHDPRFDTEYQSRGCNNEYLITHKKSPQQMKALFSNMKQTGKLCFKEFQGRPSYVYDFSVPPSECCTRRNNSVIP</sequence>
<evidence type="ECO:0000256" key="10">
    <source>
        <dbReference type="ARBA" id="ARBA00022989"/>
    </source>
</evidence>
<evidence type="ECO:0000256" key="9">
    <source>
        <dbReference type="ARBA" id="ARBA00022968"/>
    </source>
</evidence>
<keyword evidence="6 15" id="KW-0328">Glycosyltransferase</keyword>
<protein>
    <recommendedName>
        <fullName evidence="15">Hexosyltransferase</fullName>
        <ecNumber evidence="15">2.4.1.-</ecNumber>
    </recommendedName>
</protein>
<dbReference type="PANTHER" id="PTHR11214">
    <property type="entry name" value="BETA-1,3-N-ACETYLGLUCOSAMINYLTRANSFERASE"/>
    <property type="match status" value="1"/>
</dbReference>
<comment type="pathway">
    <text evidence="3">Glycan metabolism; chondroitin sulfate biosynthesis.</text>
</comment>
<dbReference type="Gene3D" id="3.90.550.50">
    <property type="match status" value="1"/>
</dbReference>
<proteinExistence type="inferred from homology"/>
<dbReference type="GO" id="GO:0000139">
    <property type="term" value="C:Golgi membrane"/>
    <property type="evidence" value="ECO:0007669"/>
    <property type="project" value="UniProtKB-SubCell"/>
</dbReference>
<dbReference type="GO" id="GO:0047220">
    <property type="term" value="F:galactosylxylosylprotein 3-beta-galactosyltransferase activity"/>
    <property type="evidence" value="ECO:0007669"/>
    <property type="project" value="TreeGrafter"/>
</dbReference>
<dbReference type="FunFam" id="3.90.550.50:FF:000018">
    <property type="entry name" value="Hexosyltransferase"/>
    <property type="match status" value="1"/>
</dbReference>
<accession>A0A914Y4N5</accession>